<proteinExistence type="predicted"/>
<reference evidence="2" key="1">
    <citation type="submission" date="2014-01" db="EMBL/GenBank/DDBJ databases">
        <authorList>
            <person name="Brown-Elliot B."/>
            <person name="Wallace R."/>
            <person name="Lenaerts A."/>
            <person name="Ordway D."/>
            <person name="DeGroote M.A."/>
            <person name="Parker T."/>
            <person name="Sizemore C."/>
            <person name="Tallon L.J."/>
            <person name="Sadzewicz L.K."/>
            <person name="Sengamalay N."/>
            <person name="Fraser C.M."/>
            <person name="Hine E."/>
            <person name="Shefchek K.A."/>
            <person name="Das S.P."/>
            <person name="Tettelin H."/>
        </authorList>
    </citation>
    <scope>NUCLEOTIDE SEQUENCE [LARGE SCALE GENOMIC DNA]</scope>
    <source>
        <strain evidence="2">4042</strain>
    </source>
</reference>
<comment type="caution">
    <text evidence="2">The sequence shown here is derived from an EMBL/GenBank/DDBJ whole genome shotgun (WGS) entry which is preliminary data.</text>
</comment>
<organism evidence="2">
    <name type="scientific">Mycobacterium xenopi 4042</name>
    <dbReference type="NCBI Taxonomy" id="1299334"/>
    <lineage>
        <taxon>Bacteria</taxon>
        <taxon>Bacillati</taxon>
        <taxon>Actinomycetota</taxon>
        <taxon>Actinomycetes</taxon>
        <taxon>Mycobacteriales</taxon>
        <taxon>Mycobacteriaceae</taxon>
        <taxon>Mycobacterium</taxon>
    </lineage>
</organism>
<feature type="region of interest" description="Disordered" evidence="1">
    <location>
        <begin position="1"/>
        <end position="46"/>
    </location>
</feature>
<name>X8AH37_MYCXE</name>
<protein>
    <submittedName>
        <fullName evidence="2">Amylo-alpha-1,6-glucosidase domain protein</fullName>
    </submittedName>
</protein>
<accession>X8AH37</accession>
<evidence type="ECO:0000313" key="2">
    <source>
        <dbReference type="EMBL" id="EUA30185.1"/>
    </source>
</evidence>
<feature type="compositionally biased region" description="Low complexity" evidence="1">
    <location>
        <begin position="31"/>
        <end position="44"/>
    </location>
</feature>
<dbReference type="EMBL" id="JAOB01000060">
    <property type="protein sequence ID" value="EUA30185.1"/>
    <property type="molecule type" value="Genomic_DNA"/>
</dbReference>
<dbReference type="PATRIC" id="fig|1299334.3.peg.6116"/>
<evidence type="ECO:0000256" key="1">
    <source>
        <dbReference type="SAM" id="MobiDB-lite"/>
    </source>
</evidence>
<dbReference type="AlphaFoldDB" id="X8AH37"/>
<gene>
    <name evidence="2" type="ORF">I553_4442</name>
</gene>
<sequence>MANRSASATAPGYADTAATLRPRSRCHAATPSRCGSSSGCRRPSLWPTCAARTRCPSRDPTAVR</sequence>